<evidence type="ECO:0000256" key="1">
    <source>
        <dbReference type="SAM" id="Coils"/>
    </source>
</evidence>
<dbReference type="InParanoid" id="A0BRX8"/>
<dbReference type="RefSeq" id="XP_001428693.1">
    <property type="nucleotide sequence ID" value="XM_001428656.1"/>
</dbReference>
<evidence type="ECO:0000313" key="4">
    <source>
        <dbReference type="Proteomes" id="UP000000600"/>
    </source>
</evidence>
<dbReference type="EMBL" id="CT868013">
    <property type="protein sequence ID" value="CAK61295.1"/>
    <property type="molecule type" value="Genomic_DNA"/>
</dbReference>
<evidence type="ECO:0008006" key="5">
    <source>
        <dbReference type="Google" id="ProtNLM"/>
    </source>
</evidence>
<dbReference type="HOGENOM" id="CLU_359634_0_0_1"/>
<dbReference type="PANTHER" id="PTHR23353:SF23">
    <property type="entry name" value="PROTEIN HAIRLESS"/>
    <property type="match status" value="1"/>
</dbReference>
<evidence type="ECO:0000256" key="2">
    <source>
        <dbReference type="SAM" id="Phobius"/>
    </source>
</evidence>
<dbReference type="OrthoDB" id="308006at2759"/>
<keyword evidence="4" id="KW-1185">Reference proteome</keyword>
<dbReference type="OMA" id="FIQPKFA"/>
<dbReference type="KEGG" id="ptm:GSPATT00031526001"/>
<feature type="transmembrane region" description="Helical" evidence="2">
    <location>
        <begin position="670"/>
        <end position="687"/>
    </location>
</feature>
<keyword evidence="2" id="KW-0812">Transmembrane</keyword>
<dbReference type="Proteomes" id="UP000000600">
    <property type="component" value="Unassembled WGS sequence"/>
</dbReference>
<feature type="transmembrane region" description="Helical" evidence="2">
    <location>
        <begin position="609"/>
        <end position="624"/>
    </location>
</feature>
<feature type="transmembrane region" description="Helical" evidence="2">
    <location>
        <begin position="580"/>
        <end position="597"/>
    </location>
</feature>
<dbReference type="PANTHER" id="PTHR23353">
    <property type="entry name" value="RAB-GAP/TBC-RELATED"/>
    <property type="match status" value="1"/>
</dbReference>
<feature type="transmembrane region" description="Helical" evidence="2">
    <location>
        <begin position="448"/>
        <end position="471"/>
    </location>
</feature>
<keyword evidence="1" id="KW-0175">Coiled coil</keyword>
<proteinExistence type="predicted"/>
<feature type="transmembrane region" description="Helical" evidence="2">
    <location>
        <begin position="693"/>
        <end position="711"/>
    </location>
</feature>
<accession>A0BRX8</accession>
<feature type="transmembrane region" description="Helical" evidence="2">
    <location>
        <begin position="408"/>
        <end position="433"/>
    </location>
</feature>
<keyword evidence="2" id="KW-0472">Membrane</keyword>
<evidence type="ECO:0000313" key="3">
    <source>
        <dbReference type="EMBL" id="CAK61295.1"/>
    </source>
</evidence>
<keyword evidence="2" id="KW-1133">Transmembrane helix</keyword>
<protein>
    <recommendedName>
        <fullName evidence="5">Transmembrane protein</fullName>
    </recommendedName>
</protein>
<sequence length="916" mass="108100">MNLDKDCIIILDEKEEIPLQVEIQDLNTKQYLCQPLTTDKVDLTMYISRYQQNQLQKRIDELTKIIEIANQKNGELDQTQMIQNLPDIIFGPKQLQTNSGQYEFRKKFCKENEEQKQQSNQKSNVSILIYQGETYKSLCQQIYQYNKDSTKITPIVLINGKTAFKKLMRSDENLFLNFYQFKYLPFQQKFETSNHHSLYFQIEDDNTKKTVYYFVFPQELNKLDLIKFIYQGILRFIQPKFAAIAPSNVTYLQNINVLQLFKILEEDNKYFGVQSLKKIGYKGSFQDNFLGDFTDISLNLDCMFRLKQFHDPLSCIYMWERIENFIEDYVNRITKEYSLNMWAVGYNAILPKLMLEVANQELKIIPKQISVQQFNQNQFETVFNQFCELKQNINYQLKKCRFGSCRNLFQWFISKVIFLQSYFAISICFFFSFQCPYQVVYNYLGDSVGYTAITIFLPFFYAINVLLFLLLTQLYHLQDKIIEKNQNKEIALIGKKDEEQQSFDFQAVVQSQNIDFMYYKKQKERYQIKVELQEDEYCKDVSYSMKDDLLKNEIFLVYQFPQLKYISSCVNIIIEIQNYLDFAVVLFILANLILIHGEQALNEQSLQELILIASAIFVILFHFITQGSGIFRLIFKFSLLSYFWHFLKLPKSNSPAIQRTDQKKQLGSQLFLNFVLFYAFISIESYYNYSGYILIGIFAYLSIVYLLTGLFKCISNCFYNASIPKDLSEIIEVKQFNSLKFQADNQNTLIGKTRQLIGEKVKNDNKHQEELRITQFLKNNADIMNLANTIKIKVQEDLQSQNLKMNDIQLVTTQIELAIKKYCNQNNQQQVQPKQNEIIQNIIQNQQMQSQQLQKVSNINSELKGDNSKFSNQSSQVNQFLQSNKNMTSILNENNKLNSQINQNDIDGQKFRQKKN</sequence>
<feature type="coiled-coil region" evidence="1">
    <location>
        <begin position="52"/>
        <end position="79"/>
    </location>
</feature>
<dbReference type="AlphaFoldDB" id="A0BRX8"/>
<dbReference type="GeneID" id="5014488"/>
<name>A0BRX8_PARTE</name>
<organism evidence="3 4">
    <name type="scientific">Paramecium tetraurelia</name>
    <dbReference type="NCBI Taxonomy" id="5888"/>
    <lineage>
        <taxon>Eukaryota</taxon>
        <taxon>Sar</taxon>
        <taxon>Alveolata</taxon>
        <taxon>Ciliophora</taxon>
        <taxon>Intramacronucleata</taxon>
        <taxon>Oligohymenophorea</taxon>
        <taxon>Peniculida</taxon>
        <taxon>Parameciidae</taxon>
        <taxon>Paramecium</taxon>
    </lineage>
</organism>
<dbReference type="InterPro" id="IPR053019">
    <property type="entry name" value="GATA_zinc_finger"/>
</dbReference>
<reference evidence="3 4" key="1">
    <citation type="journal article" date="2006" name="Nature">
        <title>Global trends of whole-genome duplications revealed by the ciliate Paramecium tetraurelia.</title>
        <authorList>
            <consortium name="Genoscope"/>
            <person name="Aury J.-M."/>
            <person name="Jaillon O."/>
            <person name="Duret L."/>
            <person name="Noel B."/>
            <person name="Jubin C."/>
            <person name="Porcel B.M."/>
            <person name="Segurens B."/>
            <person name="Daubin V."/>
            <person name="Anthouard V."/>
            <person name="Aiach N."/>
            <person name="Arnaiz O."/>
            <person name="Billaut A."/>
            <person name="Beisson J."/>
            <person name="Blanc I."/>
            <person name="Bouhouche K."/>
            <person name="Camara F."/>
            <person name="Duharcourt S."/>
            <person name="Guigo R."/>
            <person name="Gogendeau D."/>
            <person name="Katinka M."/>
            <person name="Keller A.-M."/>
            <person name="Kissmehl R."/>
            <person name="Klotz C."/>
            <person name="Koll F."/>
            <person name="Le Moue A."/>
            <person name="Lepere C."/>
            <person name="Malinsky S."/>
            <person name="Nowacki M."/>
            <person name="Nowak J.K."/>
            <person name="Plattner H."/>
            <person name="Poulain J."/>
            <person name="Ruiz F."/>
            <person name="Serrano V."/>
            <person name="Zagulski M."/>
            <person name="Dessen P."/>
            <person name="Betermier M."/>
            <person name="Weissenbach J."/>
            <person name="Scarpelli C."/>
            <person name="Schachter V."/>
            <person name="Sperling L."/>
            <person name="Meyer E."/>
            <person name="Cohen J."/>
            <person name="Wincker P."/>
        </authorList>
    </citation>
    <scope>NUCLEOTIDE SEQUENCE [LARGE SCALE GENOMIC DNA]</scope>
    <source>
        <strain evidence="3 4">Stock d4-2</strain>
    </source>
</reference>
<gene>
    <name evidence="3" type="ORF">GSPATT00031526001</name>
</gene>